<keyword evidence="3" id="KW-0863">Zinc-finger</keyword>
<dbReference type="Proteomes" id="UP001642487">
    <property type="component" value="Chromosome 3"/>
</dbReference>
<comment type="similarity">
    <text evidence="1">Belongs to the FLZ family.</text>
</comment>
<feature type="zinc finger region" description="FLZ-type" evidence="4">
    <location>
        <begin position="404"/>
        <end position="448"/>
    </location>
</feature>
<dbReference type="EMBL" id="OZ021737">
    <property type="protein sequence ID" value="CAK9317428.1"/>
    <property type="molecule type" value="Genomic_DNA"/>
</dbReference>
<evidence type="ECO:0000256" key="3">
    <source>
        <dbReference type="ARBA" id="ARBA00022771"/>
    </source>
</evidence>
<evidence type="ECO:0000313" key="7">
    <source>
        <dbReference type="EMBL" id="CAK9317428.1"/>
    </source>
</evidence>
<sequence>MGITEREREIAEQVSVIPIDFSQFILLLSAFWVSFSLFVRIIFFRTGGKEESSLAIARDKHLQSLKKKLRKRNRLVHREINSIFTSAITMADSGSELCLVQSVVLGHKSKSSSFFSAPGLFVGLNFKVSSDSDSVKSPTSPLELRVFSNLSNSVGSPKSSHDGHRRSWDCSKVGLGIVDSLDDDNKLSGKALGSSESKNIIFGPQVRTKSQTPNLQIDTVFPRAGPRSLPKNCPNFPISHFKSPGSGSSEVLFEIGEPLEFKPSKKIGACSLDSPRFVSASYGVKGRSFFHTTNPWVKKGTTNGDSEPRDKILPADILTPSSVTLPVTGIIESLSASEIELSEDYTRVISHGVNPKTTHIFGDCILECHSKDLNNLNKNEMNEIGSPLSVRSSLDIPSPCQPIDFLSFCYFCNKKLESGKDIYIYRGEKAFCSSDCRYREIMIEEELEKHVSEIFEHSSTAGDGKEEFESHGVIFE</sequence>
<dbReference type="Pfam" id="PF04570">
    <property type="entry name" value="zf-FLZ"/>
    <property type="match status" value="1"/>
</dbReference>
<keyword evidence="5" id="KW-1133">Transmembrane helix</keyword>
<evidence type="ECO:0000256" key="4">
    <source>
        <dbReference type="PROSITE-ProRule" id="PRU01131"/>
    </source>
</evidence>
<gene>
    <name evidence="7" type="ORF">CITCOLO1_LOCUS9331</name>
</gene>
<evidence type="ECO:0000256" key="1">
    <source>
        <dbReference type="ARBA" id="ARBA00009374"/>
    </source>
</evidence>
<keyword evidence="5" id="KW-0812">Transmembrane</keyword>
<evidence type="ECO:0000259" key="6">
    <source>
        <dbReference type="PROSITE" id="PS51795"/>
    </source>
</evidence>
<keyword evidence="2" id="KW-0479">Metal-binding</keyword>
<keyword evidence="3" id="KW-0862">Zinc</keyword>
<keyword evidence="8" id="KW-1185">Reference proteome</keyword>
<dbReference type="InterPro" id="IPR044585">
    <property type="entry name" value="FLZ10/11"/>
</dbReference>
<reference evidence="7 8" key="1">
    <citation type="submission" date="2024-03" db="EMBL/GenBank/DDBJ databases">
        <authorList>
            <person name="Gkanogiannis A."/>
            <person name="Becerra Lopez-Lavalle L."/>
        </authorList>
    </citation>
    <scope>NUCLEOTIDE SEQUENCE [LARGE SCALE GENOMIC DNA]</scope>
</reference>
<dbReference type="InterPro" id="IPR007650">
    <property type="entry name" value="Zf-FLZ_dom"/>
</dbReference>
<evidence type="ECO:0000313" key="8">
    <source>
        <dbReference type="Proteomes" id="UP001642487"/>
    </source>
</evidence>
<proteinExistence type="inferred from homology"/>
<dbReference type="PANTHER" id="PTHR46868">
    <property type="entry name" value="FCS-LIKE ZINC FINGER 11"/>
    <property type="match status" value="1"/>
</dbReference>
<name>A0ABP0YAC1_9ROSI</name>
<feature type="domain" description="FLZ-type" evidence="6">
    <location>
        <begin position="404"/>
        <end position="448"/>
    </location>
</feature>
<accession>A0ABP0YAC1</accession>
<feature type="transmembrane region" description="Helical" evidence="5">
    <location>
        <begin position="24"/>
        <end position="43"/>
    </location>
</feature>
<dbReference type="PROSITE" id="PS51795">
    <property type="entry name" value="ZF_FLZ"/>
    <property type="match status" value="1"/>
</dbReference>
<dbReference type="PANTHER" id="PTHR46868:SF3">
    <property type="entry name" value="FCS-LIKE ZINC FINGER 11"/>
    <property type="match status" value="1"/>
</dbReference>
<keyword evidence="5" id="KW-0472">Membrane</keyword>
<evidence type="ECO:0000256" key="2">
    <source>
        <dbReference type="ARBA" id="ARBA00022723"/>
    </source>
</evidence>
<protein>
    <recommendedName>
        <fullName evidence="6">FLZ-type domain-containing protein</fullName>
    </recommendedName>
</protein>
<organism evidence="7 8">
    <name type="scientific">Citrullus colocynthis</name>
    <name type="common">colocynth</name>
    <dbReference type="NCBI Taxonomy" id="252529"/>
    <lineage>
        <taxon>Eukaryota</taxon>
        <taxon>Viridiplantae</taxon>
        <taxon>Streptophyta</taxon>
        <taxon>Embryophyta</taxon>
        <taxon>Tracheophyta</taxon>
        <taxon>Spermatophyta</taxon>
        <taxon>Magnoliopsida</taxon>
        <taxon>eudicotyledons</taxon>
        <taxon>Gunneridae</taxon>
        <taxon>Pentapetalae</taxon>
        <taxon>rosids</taxon>
        <taxon>fabids</taxon>
        <taxon>Cucurbitales</taxon>
        <taxon>Cucurbitaceae</taxon>
        <taxon>Benincaseae</taxon>
        <taxon>Citrullus</taxon>
    </lineage>
</organism>
<evidence type="ECO:0000256" key="5">
    <source>
        <dbReference type="SAM" id="Phobius"/>
    </source>
</evidence>